<reference evidence="2 3" key="1">
    <citation type="submission" date="2017-10" db="EMBL/GenBank/DDBJ databases">
        <title>Comparative genomics in systemic dimorphic fungi from Ajellomycetaceae.</title>
        <authorList>
            <person name="Munoz J.F."/>
            <person name="Mcewen J.G."/>
            <person name="Clay O.K."/>
            <person name="Cuomo C.A."/>
        </authorList>
    </citation>
    <scope>NUCLEOTIDE SEQUENCE [LARGE SCALE GENOMIC DNA]</scope>
    <source>
        <strain evidence="2 3">UAMH130</strain>
    </source>
</reference>
<gene>
    <name evidence="2" type="ORF">GX51_05720</name>
</gene>
<dbReference type="EMBL" id="PDNC01000083">
    <property type="protein sequence ID" value="PGH00621.1"/>
    <property type="molecule type" value="Genomic_DNA"/>
</dbReference>
<protein>
    <submittedName>
        <fullName evidence="2">Uncharacterized protein</fullName>
    </submittedName>
</protein>
<dbReference type="AlphaFoldDB" id="A0A2B7WVV1"/>
<proteinExistence type="predicted"/>
<organism evidence="2 3">
    <name type="scientific">Blastomyces parvus</name>
    <dbReference type="NCBI Taxonomy" id="2060905"/>
    <lineage>
        <taxon>Eukaryota</taxon>
        <taxon>Fungi</taxon>
        <taxon>Dikarya</taxon>
        <taxon>Ascomycota</taxon>
        <taxon>Pezizomycotina</taxon>
        <taxon>Eurotiomycetes</taxon>
        <taxon>Eurotiomycetidae</taxon>
        <taxon>Onygenales</taxon>
        <taxon>Ajellomycetaceae</taxon>
        <taxon>Blastomyces</taxon>
    </lineage>
</organism>
<feature type="region of interest" description="Disordered" evidence="1">
    <location>
        <begin position="30"/>
        <end position="76"/>
    </location>
</feature>
<keyword evidence="3" id="KW-1185">Reference proteome</keyword>
<feature type="compositionally biased region" description="Basic and acidic residues" evidence="1">
    <location>
        <begin position="38"/>
        <end position="49"/>
    </location>
</feature>
<evidence type="ECO:0000256" key="1">
    <source>
        <dbReference type="SAM" id="MobiDB-lite"/>
    </source>
</evidence>
<name>A0A2B7WVV1_9EURO</name>
<sequence>MDSASTYCSEWRDIFFSEFDQYGDNSDASFGLDVSDESSLREGDWRWGDDSDGSPDPDIPAEREVAKADVKMEDSK</sequence>
<dbReference type="Proteomes" id="UP000224080">
    <property type="component" value="Unassembled WGS sequence"/>
</dbReference>
<evidence type="ECO:0000313" key="2">
    <source>
        <dbReference type="EMBL" id="PGH00621.1"/>
    </source>
</evidence>
<feature type="compositionally biased region" description="Basic and acidic residues" evidence="1">
    <location>
        <begin position="60"/>
        <end position="76"/>
    </location>
</feature>
<evidence type="ECO:0000313" key="3">
    <source>
        <dbReference type="Proteomes" id="UP000224080"/>
    </source>
</evidence>
<comment type="caution">
    <text evidence="2">The sequence shown here is derived from an EMBL/GenBank/DDBJ whole genome shotgun (WGS) entry which is preliminary data.</text>
</comment>
<accession>A0A2B7WVV1</accession>